<dbReference type="SUPFAM" id="SSF54928">
    <property type="entry name" value="RNA-binding domain, RBD"/>
    <property type="match status" value="1"/>
</dbReference>
<protein>
    <submittedName>
        <fullName evidence="7">BQ2448_2297 protein</fullName>
    </submittedName>
</protein>
<dbReference type="PANTHER" id="PTHR13112:SF0">
    <property type="entry name" value="FI21285P1"/>
    <property type="match status" value="1"/>
</dbReference>
<feature type="region of interest" description="Disordered" evidence="5">
    <location>
        <begin position="227"/>
        <end position="341"/>
    </location>
</feature>
<dbReference type="InterPro" id="IPR012677">
    <property type="entry name" value="Nucleotide-bd_a/b_plait_sf"/>
</dbReference>
<evidence type="ECO:0000313" key="7">
    <source>
        <dbReference type="EMBL" id="SCV69277.1"/>
    </source>
</evidence>
<feature type="compositionally biased region" description="Polar residues" evidence="5">
    <location>
        <begin position="14"/>
        <end position="35"/>
    </location>
</feature>
<comment type="subcellular location">
    <subcellularLocation>
        <location evidence="1">Nucleus</location>
    </subcellularLocation>
</comment>
<dbReference type="InterPro" id="IPR005120">
    <property type="entry name" value="UPF3_dom"/>
</dbReference>
<feature type="domain" description="UPF3" evidence="6">
    <location>
        <begin position="39"/>
        <end position="237"/>
    </location>
</feature>
<proteinExistence type="inferred from homology"/>
<feature type="compositionally biased region" description="Basic and acidic residues" evidence="5">
    <location>
        <begin position="311"/>
        <end position="333"/>
    </location>
</feature>
<evidence type="ECO:0000256" key="3">
    <source>
        <dbReference type="ARBA" id="ARBA00023161"/>
    </source>
</evidence>
<dbReference type="Pfam" id="PF03467">
    <property type="entry name" value="Smg4_UPF3"/>
    <property type="match status" value="1"/>
</dbReference>
<dbReference type="GO" id="GO:0005737">
    <property type="term" value="C:cytoplasm"/>
    <property type="evidence" value="ECO:0007669"/>
    <property type="project" value="TreeGrafter"/>
</dbReference>
<keyword evidence="4" id="KW-0539">Nucleus</keyword>
<feature type="compositionally biased region" description="Low complexity" evidence="5">
    <location>
        <begin position="271"/>
        <end position="283"/>
    </location>
</feature>
<gene>
    <name evidence="7" type="ORF">BQ2448_2297</name>
</gene>
<dbReference type="Gene3D" id="3.30.70.330">
    <property type="match status" value="1"/>
</dbReference>
<dbReference type="OrthoDB" id="18087at2759"/>
<dbReference type="GO" id="GO:0000184">
    <property type="term" value="P:nuclear-transcribed mRNA catabolic process, nonsense-mediated decay"/>
    <property type="evidence" value="ECO:0007669"/>
    <property type="project" value="UniProtKB-KW"/>
</dbReference>
<dbReference type="InterPro" id="IPR039722">
    <property type="entry name" value="Upf3"/>
</dbReference>
<feature type="region of interest" description="Disordered" evidence="5">
    <location>
        <begin position="1"/>
        <end position="35"/>
    </location>
</feature>
<dbReference type="GO" id="GO:0003729">
    <property type="term" value="F:mRNA binding"/>
    <property type="evidence" value="ECO:0007669"/>
    <property type="project" value="TreeGrafter"/>
</dbReference>
<feature type="region of interest" description="Disordered" evidence="5">
    <location>
        <begin position="378"/>
        <end position="410"/>
    </location>
</feature>
<evidence type="ECO:0000256" key="2">
    <source>
        <dbReference type="ARBA" id="ARBA00005991"/>
    </source>
</evidence>
<sequence length="420" mass="45604">MGPKTKTKPKPVPQSLTSGPVDQGRRSAQLTNTRAAPSRLKVVVRRLPPALPEPVFWSSVASWVALPPDLTAAPPVSTSAVNTGVDSVVWAQYRPGKVRARHDKDDTHSRAYLSFKSPEALIAFHHAYDGWNFKARTGEPQTNPLFGGDLQLRSRLTRSMLAPLPGQVTRAVVEFAPYQNTRSVSNKRDPRQGTIEQDPDFIAFQDALANPKVPQVELPAKITPTSTPLLDHLRARKAAARSASRGKIPALAQGPPPPKPSKRSKKETSKETTPVAVAAIAPAKSPLKKSSRRKVAQKSVTNERGGSAFDSESKSELKSARGVKQESKTKPSEAENQVVATKSRVIAATEAAKPKQAREAPTPTQIAEATELVRRTLQTKHQAKYQGGALAKPAPPQKKAARPPKDQSIRTQLWVVFPRC</sequence>
<organism evidence="7 8">
    <name type="scientific">Microbotryum intermedium</name>
    <dbReference type="NCBI Taxonomy" id="269621"/>
    <lineage>
        <taxon>Eukaryota</taxon>
        <taxon>Fungi</taxon>
        <taxon>Dikarya</taxon>
        <taxon>Basidiomycota</taxon>
        <taxon>Pucciniomycotina</taxon>
        <taxon>Microbotryomycetes</taxon>
        <taxon>Microbotryales</taxon>
        <taxon>Microbotryaceae</taxon>
        <taxon>Microbotryum</taxon>
    </lineage>
</organism>
<dbReference type="AlphaFoldDB" id="A0A238F803"/>
<dbReference type="GO" id="GO:0005730">
    <property type="term" value="C:nucleolus"/>
    <property type="evidence" value="ECO:0007669"/>
    <property type="project" value="TreeGrafter"/>
</dbReference>
<evidence type="ECO:0000259" key="6">
    <source>
        <dbReference type="Pfam" id="PF03467"/>
    </source>
</evidence>
<dbReference type="CDD" id="cd12455">
    <property type="entry name" value="RRM_like_Smg4_UPF3"/>
    <property type="match status" value="1"/>
</dbReference>
<comment type="similarity">
    <text evidence="2">Belongs to the RENT3 family.</text>
</comment>
<dbReference type="PANTHER" id="PTHR13112">
    <property type="entry name" value="UPF3 REGULATOR OF NONSENSE TRANSCRIPTS-LIKE PROTEIN"/>
    <property type="match status" value="1"/>
</dbReference>
<dbReference type="InterPro" id="IPR035979">
    <property type="entry name" value="RBD_domain_sf"/>
</dbReference>
<dbReference type="Proteomes" id="UP000198372">
    <property type="component" value="Unassembled WGS sequence"/>
</dbReference>
<keyword evidence="3" id="KW-0866">Nonsense-mediated mRNA decay</keyword>
<dbReference type="GO" id="GO:0045727">
    <property type="term" value="P:positive regulation of translation"/>
    <property type="evidence" value="ECO:0007669"/>
    <property type="project" value="TreeGrafter"/>
</dbReference>
<dbReference type="STRING" id="269621.A0A238F803"/>
<evidence type="ECO:0000256" key="4">
    <source>
        <dbReference type="ARBA" id="ARBA00023242"/>
    </source>
</evidence>
<evidence type="ECO:0000256" key="1">
    <source>
        <dbReference type="ARBA" id="ARBA00004123"/>
    </source>
</evidence>
<keyword evidence="8" id="KW-1185">Reference proteome</keyword>
<dbReference type="EMBL" id="FMSP01000004">
    <property type="protein sequence ID" value="SCV69277.1"/>
    <property type="molecule type" value="Genomic_DNA"/>
</dbReference>
<reference evidence="8" key="1">
    <citation type="submission" date="2016-09" db="EMBL/GenBank/DDBJ databases">
        <authorList>
            <person name="Jeantristanb JTB J.-T."/>
            <person name="Ricardo R."/>
        </authorList>
    </citation>
    <scope>NUCLEOTIDE SEQUENCE [LARGE SCALE GENOMIC DNA]</scope>
</reference>
<evidence type="ECO:0000313" key="8">
    <source>
        <dbReference type="Proteomes" id="UP000198372"/>
    </source>
</evidence>
<accession>A0A238F803</accession>
<evidence type="ECO:0000256" key="5">
    <source>
        <dbReference type="SAM" id="MobiDB-lite"/>
    </source>
</evidence>
<name>A0A238F803_9BASI</name>
<feature type="compositionally biased region" description="Basic residues" evidence="5">
    <location>
        <begin position="286"/>
        <end position="296"/>
    </location>
</feature>